<evidence type="ECO:0000313" key="2">
    <source>
        <dbReference type="Proteomes" id="UP000309997"/>
    </source>
</evidence>
<comment type="caution">
    <text evidence="1">The sequence shown here is derived from an EMBL/GenBank/DDBJ whole genome shotgun (WGS) entry which is preliminary data.</text>
</comment>
<dbReference type="EMBL" id="RCHU02000006">
    <property type="protein sequence ID" value="KAL3586066.1"/>
    <property type="molecule type" value="Genomic_DNA"/>
</dbReference>
<accession>A0ACC4C3U1</accession>
<keyword evidence="2" id="KW-1185">Reference proteome</keyword>
<evidence type="ECO:0000313" key="1">
    <source>
        <dbReference type="EMBL" id="KAL3586066.1"/>
    </source>
</evidence>
<reference evidence="1 2" key="1">
    <citation type="journal article" date="2024" name="Plant Biotechnol. J.">
        <title>Genome and CRISPR/Cas9 system of a widespread forest tree (Populus alba) in the world.</title>
        <authorList>
            <person name="Liu Y.J."/>
            <person name="Jiang P.F."/>
            <person name="Han X.M."/>
            <person name="Li X.Y."/>
            <person name="Wang H.M."/>
            <person name="Wang Y.J."/>
            <person name="Wang X.X."/>
            <person name="Zeng Q.Y."/>
        </authorList>
    </citation>
    <scope>NUCLEOTIDE SEQUENCE [LARGE SCALE GENOMIC DNA]</scope>
    <source>
        <strain evidence="2">cv. PAL-ZL1</strain>
    </source>
</reference>
<gene>
    <name evidence="1" type="ORF">D5086_012933</name>
</gene>
<organism evidence="1 2">
    <name type="scientific">Populus alba</name>
    <name type="common">White poplar</name>
    <dbReference type="NCBI Taxonomy" id="43335"/>
    <lineage>
        <taxon>Eukaryota</taxon>
        <taxon>Viridiplantae</taxon>
        <taxon>Streptophyta</taxon>
        <taxon>Embryophyta</taxon>
        <taxon>Tracheophyta</taxon>
        <taxon>Spermatophyta</taxon>
        <taxon>Magnoliopsida</taxon>
        <taxon>eudicotyledons</taxon>
        <taxon>Gunneridae</taxon>
        <taxon>Pentapetalae</taxon>
        <taxon>rosids</taxon>
        <taxon>fabids</taxon>
        <taxon>Malpighiales</taxon>
        <taxon>Salicaceae</taxon>
        <taxon>Saliceae</taxon>
        <taxon>Populus</taxon>
    </lineage>
</organism>
<name>A0ACC4C3U1_POPAL</name>
<dbReference type="Proteomes" id="UP000309997">
    <property type="component" value="Unassembled WGS sequence"/>
</dbReference>
<sequence length="121" mass="13454">MAAPEAEIGSVDGEKAVPKNEWPHVMDRRKNGSQGGQGMVSVAFYVKVVWKILLSRITKQIEFVTYMSCQFSRLLYACLGIFWTIMINVVIMFSLFLGPVSAKPANQSSLPQANMTLYTSS</sequence>
<protein>
    <submittedName>
        <fullName evidence="1">Uncharacterized protein</fullName>
    </submittedName>
</protein>
<proteinExistence type="predicted"/>